<organism evidence="2 3">
    <name type="scientific">Colletotrichum cuscutae</name>
    <dbReference type="NCBI Taxonomy" id="1209917"/>
    <lineage>
        <taxon>Eukaryota</taxon>
        <taxon>Fungi</taxon>
        <taxon>Dikarya</taxon>
        <taxon>Ascomycota</taxon>
        <taxon>Pezizomycotina</taxon>
        <taxon>Sordariomycetes</taxon>
        <taxon>Hypocreomycetidae</taxon>
        <taxon>Glomerellales</taxon>
        <taxon>Glomerellaceae</taxon>
        <taxon>Colletotrichum</taxon>
        <taxon>Colletotrichum acutatum species complex</taxon>
    </lineage>
</organism>
<evidence type="ECO:0000256" key="1">
    <source>
        <dbReference type="SAM" id="MobiDB-lite"/>
    </source>
</evidence>
<comment type="caution">
    <text evidence="2">The sequence shown here is derived from an EMBL/GenBank/DDBJ whole genome shotgun (WGS) entry which is preliminary data.</text>
</comment>
<dbReference type="EMBL" id="MPDP01000046">
    <property type="protein sequence ID" value="KAK1489323.1"/>
    <property type="molecule type" value="Genomic_DNA"/>
</dbReference>
<name>A0AAI9VHR4_9PEZI</name>
<dbReference type="AlphaFoldDB" id="A0AAI9VHR4"/>
<feature type="region of interest" description="Disordered" evidence="1">
    <location>
        <begin position="144"/>
        <end position="165"/>
    </location>
</feature>
<evidence type="ECO:0000313" key="2">
    <source>
        <dbReference type="EMBL" id="KAK1489323.1"/>
    </source>
</evidence>
<evidence type="ECO:0000313" key="3">
    <source>
        <dbReference type="Proteomes" id="UP001239213"/>
    </source>
</evidence>
<feature type="compositionally biased region" description="Polar residues" evidence="1">
    <location>
        <begin position="152"/>
        <end position="164"/>
    </location>
</feature>
<dbReference type="Proteomes" id="UP001239213">
    <property type="component" value="Unassembled WGS sequence"/>
</dbReference>
<feature type="region of interest" description="Disordered" evidence="1">
    <location>
        <begin position="240"/>
        <end position="273"/>
    </location>
</feature>
<proteinExistence type="predicted"/>
<protein>
    <submittedName>
        <fullName evidence="2">Uncharacterized protein</fullName>
    </submittedName>
</protein>
<accession>A0AAI9VHR4</accession>
<keyword evidence="3" id="KW-1185">Reference proteome</keyword>
<gene>
    <name evidence="2" type="ORF">CCUS01_03370</name>
</gene>
<reference evidence="2" key="1">
    <citation type="submission" date="2016-11" db="EMBL/GenBank/DDBJ databases">
        <title>The genome sequence of Colletotrichum cuscutae.</title>
        <authorList>
            <person name="Baroncelli R."/>
        </authorList>
    </citation>
    <scope>NUCLEOTIDE SEQUENCE</scope>
    <source>
        <strain evidence="2">IMI 304802</strain>
    </source>
</reference>
<sequence length="284" mass="31024">MQCTEFIRPNRIIIADILRGDSLGGGDQPPIQWCLLNCLCSMLRLRLLIVPVLSENGGQQDPADISGRVPEGPRNLNLWMAPHSPLSALVFIADQLVRPESLGLWSGAMLSHAASRFMTLTSSDTLHLDFIAALLMPLQQSKLQPEQPKATRVSSNQSCGGQNHSIRHRSAEYDIRFRVRLAGVRKTRMPFKLRDSLGRRWLLAVAFKVLGGRQRMRPHTGTGVSSAPLRLLSFTEWISPGAGSPETGGSDSGRRTHSSNVPQGRKAKTPPTLVGALIAGCARD</sequence>